<keyword evidence="1" id="KW-0732">Signal</keyword>
<dbReference type="InterPro" id="IPR008869">
    <property type="entry name" value="MlaC/ttg2D"/>
</dbReference>
<evidence type="ECO:0000313" key="3">
    <source>
        <dbReference type="Proteomes" id="UP000060602"/>
    </source>
</evidence>
<organism evidence="2 3">
    <name type="scientific">Alcaligenes xylosoxydans xylosoxydans</name>
    <name type="common">Achromobacter xylosoxidans</name>
    <dbReference type="NCBI Taxonomy" id="85698"/>
    <lineage>
        <taxon>Bacteria</taxon>
        <taxon>Pseudomonadati</taxon>
        <taxon>Pseudomonadota</taxon>
        <taxon>Betaproteobacteria</taxon>
        <taxon>Burkholderiales</taxon>
        <taxon>Alcaligenaceae</taxon>
        <taxon>Achromobacter</taxon>
    </lineage>
</organism>
<feature type="signal peptide" evidence="1">
    <location>
        <begin position="1"/>
        <end position="28"/>
    </location>
</feature>
<dbReference type="PANTHER" id="PTHR36573">
    <property type="entry name" value="INTERMEMBRANE PHOSPHOLIPID TRANSPORT SYSTEM BINDING PROTEIN MLAC"/>
    <property type="match status" value="1"/>
</dbReference>
<dbReference type="Pfam" id="PF05494">
    <property type="entry name" value="MlaC"/>
    <property type="match status" value="1"/>
</dbReference>
<dbReference type="PANTHER" id="PTHR36573:SF1">
    <property type="entry name" value="INTERMEMBRANE PHOSPHOLIPID TRANSPORT SYSTEM BINDING PROTEIN MLAC"/>
    <property type="match status" value="1"/>
</dbReference>
<sequence length="209" mass="22999">MRFSFFPLLQRLAFAGLLGLAATPAVQAQPNANGAPNDFVLAAANEALDVLKADGAVKAGNTARINQVVNEHILPYVNFQKTTRLAAGRYWRQATEQQRTALADAFRGTLVRTYSGALTRVTSGTTITALPFRGDPKADDVVVRTLISQPNGQPVGVDYRLEKTPQGWKIYDMNVEGIWLIENYRNQFAQQINQNGIDGLIQALNQRNQ</sequence>
<dbReference type="AlphaFoldDB" id="A0A109XWW7"/>
<dbReference type="Gene3D" id="1.10.10.640">
    <property type="entry name" value="phospholipid-binding protein"/>
    <property type="match status" value="1"/>
</dbReference>
<evidence type="ECO:0000313" key="2">
    <source>
        <dbReference type="EMBL" id="AMG37702.1"/>
    </source>
</evidence>
<dbReference type="Gene3D" id="3.10.450.50">
    <property type="match status" value="1"/>
</dbReference>
<feature type="chain" id="PRO_5007141883" evidence="1">
    <location>
        <begin position="29"/>
        <end position="209"/>
    </location>
</feature>
<gene>
    <name evidence="2" type="ORF">AL504_17850</name>
</gene>
<dbReference type="PIRSF" id="PIRSF004649">
    <property type="entry name" value="MlaC"/>
    <property type="match status" value="1"/>
</dbReference>
<reference evidence="3" key="1">
    <citation type="submission" date="2015-12" db="EMBL/GenBank/DDBJ databases">
        <title>FDA dAtabase for Regulatory Grade micrObial Sequences (FDA-ARGOS): Supporting development and validation of Infectious Disease Dx tests.</title>
        <authorList>
            <person name="Case J."/>
            <person name="Tallon L."/>
            <person name="Sadzewicz L."/>
            <person name="Sengamalay N."/>
            <person name="Ott S."/>
            <person name="Godinez A."/>
            <person name="Nagaraj S."/>
            <person name="Nadendla S."/>
            <person name="Sichtig H."/>
        </authorList>
    </citation>
    <scope>NUCLEOTIDE SEQUENCE [LARGE SCALE GENOMIC DNA]</scope>
    <source>
        <strain evidence="3">FDAARGOS_147</strain>
    </source>
</reference>
<dbReference type="Proteomes" id="UP000060602">
    <property type="component" value="Chromosome"/>
</dbReference>
<dbReference type="EMBL" id="CP014060">
    <property type="protein sequence ID" value="AMG37702.1"/>
    <property type="molecule type" value="Genomic_DNA"/>
</dbReference>
<protein>
    <submittedName>
        <fullName evidence="2">ABC transporter</fullName>
    </submittedName>
</protein>
<evidence type="ECO:0000256" key="1">
    <source>
        <dbReference type="SAM" id="SignalP"/>
    </source>
</evidence>
<accession>A0A109XWW7</accession>
<dbReference type="RefSeq" id="WP_006392338.1">
    <property type="nucleotide sequence ID" value="NZ_CP014060.2"/>
</dbReference>
<proteinExistence type="predicted"/>
<name>A0A109XWW7_ALCXX</name>